<dbReference type="Pfam" id="PF08246">
    <property type="entry name" value="Inhibitor_I29"/>
    <property type="match status" value="1"/>
</dbReference>
<feature type="domain" description="Cathepsin propeptide inhibitor" evidence="4">
    <location>
        <begin position="25"/>
        <end position="84"/>
    </location>
</feature>
<dbReference type="SUPFAM" id="SSF54001">
    <property type="entry name" value="Cysteine proteinases"/>
    <property type="match status" value="1"/>
</dbReference>
<name>A0A7J6M7L3_PERCH</name>
<dbReference type="SMART" id="SM00645">
    <property type="entry name" value="Pept_C1"/>
    <property type="match status" value="1"/>
</dbReference>
<dbReference type="EMBL" id="JAAPAO010000212">
    <property type="protein sequence ID" value="KAF4667396.1"/>
    <property type="molecule type" value="Genomic_DNA"/>
</dbReference>
<dbReference type="Proteomes" id="UP000591131">
    <property type="component" value="Unassembled WGS sequence"/>
</dbReference>
<reference evidence="5 6" key="1">
    <citation type="submission" date="2020-04" db="EMBL/GenBank/DDBJ databases">
        <title>Perkinsus chesapeaki whole genome sequence.</title>
        <authorList>
            <person name="Bogema D.R."/>
        </authorList>
    </citation>
    <scope>NUCLEOTIDE SEQUENCE [LARGE SCALE GENOMIC DNA]</scope>
    <source>
        <strain evidence="5">ATCC PRA-425</strain>
    </source>
</reference>
<proteinExistence type="inferred from homology"/>
<dbReference type="PANTHER" id="PTHR12411">
    <property type="entry name" value="CYSTEINE PROTEASE FAMILY C1-RELATED"/>
    <property type="match status" value="1"/>
</dbReference>
<dbReference type="InterPro" id="IPR013128">
    <property type="entry name" value="Peptidase_C1A"/>
</dbReference>
<dbReference type="InterPro" id="IPR000668">
    <property type="entry name" value="Peptidase_C1A_C"/>
</dbReference>
<feature type="domain" description="Peptidase C1A papain C-terminal" evidence="3">
    <location>
        <begin position="112"/>
        <end position="224"/>
    </location>
</feature>
<dbReference type="SMART" id="SM00848">
    <property type="entry name" value="Inhibitor_I29"/>
    <property type="match status" value="1"/>
</dbReference>
<protein>
    <submittedName>
        <fullName evidence="5">Uncharacterized protein</fullName>
    </submittedName>
</protein>
<comment type="similarity">
    <text evidence="1">Belongs to the peptidase C1 family.</text>
</comment>
<dbReference type="AlphaFoldDB" id="A0A7J6M7L3"/>
<evidence type="ECO:0000313" key="5">
    <source>
        <dbReference type="EMBL" id="KAF4667396.1"/>
    </source>
</evidence>
<keyword evidence="2" id="KW-0865">Zymogen</keyword>
<dbReference type="GO" id="GO:0006508">
    <property type="term" value="P:proteolysis"/>
    <property type="evidence" value="ECO:0007669"/>
    <property type="project" value="InterPro"/>
</dbReference>
<evidence type="ECO:0000259" key="4">
    <source>
        <dbReference type="SMART" id="SM00848"/>
    </source>
</evidence>
<dbReference type="Gene3D" id="3.90.70.10">
    <property type="entry name" value="Cysteine proteinases"/>
    <property type="match status" value="1"/>
</dbReference>
<evidence type="ECO:0000313" key="6">
    <source>
        <dbReference type="Proteomes" id="UP000591131"/>
    </source>
</evidence>
<dbReference type="InterPro" id="IPR038765">
    <property type="entry name" value="Papain-like_cys_pep_sf"/>
</dbReference>
<organism evidence="5 6">
    <name type="scientific">Perkinsus chesapeaki</name>
    <name type="common">Clam parasite</name>
    <name type="synonym">Perkinsus andrewsi</name>
    <dbReference type="NCBI Taxonomy" id="330153"/>
    <lineage>
        <taxon>Eukaryota</taxon>
        <taxon>Sar</taxon>
        <taxon>Alveolata</taxon>
        <taxon>Perkinsozoa</taxon>
        <taxon>Perkinsea</taxon>
        <taxon>Perkinsida</taxon>
        <taxon>Perkinsidae</taxon>
        <taxon>Perkinsus</taxon>
    </lineage>
</organism>
<gene>
    <name evidence="5" type="ORF">FOL47_003606</name>
</gene>
<accession>A0A7J6M7L3</accession>
<sequence length="227" mass="24892">MRVSLGYVYLLQPVLSIVQDTELAFKEFIRKYNKVYNSPEEYNTAMSAFAESMRDIEELKADNNITHEVGLNEYSDLPKGDDEISDCGASRVLLEHSSNDTSSENIRLLVDLPDSVDWSAAGALAPVRTQVIRSRDCGCCYAIAATAVMESRFKIQAKLPRVVPMSVQQIVDCSGPQGNHGCSGGQPGYAYKYARMHGMTKASYYPYKAKTGACKTSILGAVPLLPS</sequence>
<evidence type="ECO:0000256" key="2">
    <source>
        <dbReference type="ARBA" id="ARBA00023145"/>
    </source>
</evidence>
<evidence type="ECO:0000256" key="1">
    <source>
        <dbReference type="ARBA" id="ARBA00008455"/>
    </source>
</evidence>
<dbReference type="OrthoDB" id="5855924at2759"/>
<keyword evidence="6" id="KW-1185">Reference proteome</keyword>
<evidence type="ECO:0000259" key="3">
    <source>
        <dbReference type="SMART" id="SM00645"/>
    </source>
</evidence>
<comment type="caution">
    <text evidence="5">The sequence shown here is derived from an EMBL/GenBank/DDBJ whole genome shotgun (WGS) entry which is preliminary data.</text>
</comment>
<dbReference type="GO" id="GO:0008234">
    <property type="term" value="F:cysteine-type peptidase activity"/>
    <property type="evidence" value="ECO:0007669"/>
    <property type="project" value="InterPro"/>
</dbReference>
<dbReference type="Pfam" id="PF00112">
    <property type="entry name" value="Peptidase_C1"/>
    <property type="match status" value="1"/>
</dbReference>
<dbReference type="InterPro" id="IPR013201">
    <property type="entry name" value="Prot_inhib_I29"/>
</dbReference>